<accession>A0ABW8CBL3</accession>
<evidence type="ECO:0000256" key="1">
    <source>
        <dbReference type="SAM" id="MobiDB-lite"/>
    </source>
</evidence>
<feature type="region of interest" description="Disordered" evidence="1">
    <location>
        <begin position="283"/>
        <end position="317"/>
    </location>
</feature>
<dbReference type="PANTHER" id="PTHR35010:SF2">
    <property type="entry name" value="BLL4672 PROTEIN"/>
    <property type="match status" value="1"/>
</dbReference>
<dbReference type="EMBL" id="JBITYG010000006">
    <property type="protein sequence ID" value="MFI9103257.1"/>
    <property type="molecule type" value="Genomic_DNA"/>
</dbReference>
<dbReference type="InterPro" id="IPR001387">
    <property type="entry name" value="Cro/C1-type_HTH"/>
</dbReference>
<dbReference type="Pfam" id="PF17765">
    <property type="entry name" value="MLTR_LBD"/>
    <property type="match status" value="1"/>
</dbReference>
<gene>
    <name evidence="3" type="ORF">ACIGXA_22310</name>
</gene>
<feature type="compositionally biased region" description="Basic and acidic residues" evidence="1">
    <location>
        <begin position="301"/>
        <end position="317"/>
    </location>
</feature>
<keyword evidence="4" id="KW-1185">Reference proteome</keyword>
<evidence type="ECO:0000313" key="3">
    <source>
        <dbReference type="EMBL" id="MFI9103257.1"/>
    </source>
</evidence>
<dbReference type="InterPro" id="IPR010982">
    <property type="entry name" value="Lambda_DNA-bd_dom_sf"/>
</dbReference>
<dbReference type="Pfam" id="PF13560">
    <property type="entry name" value="HTH_31"/>
    <property type="match status" value="1"/>
</dbReference>
<reference evidence="3 4" key="1">
    <citation type="submission" date="2024-10" db="EMBL/GenBank/DDBJ databases">
        <title>The Natural Products Discovery Center: Release of the First 8490 Sequenced Strains for Exploring Actinobacteria Biosynthetic Diversity.</title>
        <authorList>
            <person name="Kalkreuter E."/>
            <person name="Kautsar S.A."/>
            <person name="Yang D."/>
            <person name="Bader C.D."/>
            <person name="Teijaro C.N."/>
            <person name="Fluegel L."/>
            <person name="Davis C.M."/>
            <person name="Simpson J.R."/>
            <person name="Lauterbach L."/>
            <person name="Steele A.D."/>
            <person name="Gui C."/>
            <person name="Meng S."/>
            <person name="Li G."/>
            <person name="Viehrig K."/>
            <person name="Ye F."/>
            <person name="Su P."/>
            <person name="Kiefer A.F."/>
            <person name="Nichols A."/>
            <person name="Cepeda A.J."/>
            <person name="Yan W."/>
            <person name="Fan B."/>
            <person name="Jiang Y."/>
            <person name="Adhikari A."/>
            <person name="Zheng C.-J."/>
            <person name="Schuster L."/>
            <person name="Cowan T.M."/>
            <person name="Smanski M.J."/>
            <person name="Chevrette M.G."/>
            <person name="De Carvalho L.P.S."/>
            <person name="Shen B."/>
        </authorList>
    </citation>
    <scope>NUCLEOTIDE SEQUENCE [LARGE SCALE GENOMIC DNA]</scope>
    <source>
        <strain evidence="3 4">NPDC053399</strain>
    </source>
</reference>
<dbReference type="PANTHER" id="PTHR35010">
    <property type="entry name" value="BLL4672 PROTEIN-RELATED"/>
    <property type="match status" value="1"/>
</dbReference>
<dbReference type="RefSeq" id="WP_399652004.1">
    <property type="nucleotide sequence ID" value="NZ_JBITYG010000006.1"/>
</dbReference>
<dbReference type="InterPro" id="IPR041413">
    <property type="entry name" value="MLTR_LBD"/>
</dbReference>
<protein>
    <submittedName>
        <fullName evidence="3">Helix-turn-helix transcriptional regulator</fullName>
    </submittedName>
</protein>
<evidence type="ECO:0000259" key="2">
    <source>
        <dbReference type="SMART" id="SM00530"/>
    </source>
</evidence>
<name>A0ABW8CBL3_9ACTN</name>
<dbReference type="SUPFAM" id="SSF47413">
    <property type="entry name" value="lambda repressor-like DNA-binding domains"/>
    <property type="match status" value="1"/>
</dbReference>
<sequence length="317" mass="34989">MEQRRTDQPDRHGELAQFLRAMRGRLLPQDVGLPDVGRRRTPGLRRQEVAQLAAVSIDWYIRLEQGRVGMPGTGVLDALAEALRLSPAEHQHLHVIARGQAPVARHVSLPVGASLRVLLDGMPLLPAYVVDFRLDILAHNNAAVALFGEDFGTGEAGNAARLLFLQPRVRDMQLDWAHVARETVGNLRATLARRPDDARLRELIAELRSSSAEFATWWDDHTVKQRAHGTKRIRHPVVGTLTVRYDTLATLQGAEHSLIVVTPADAAAEGCLRELMVNRARSLSGPDVHSITAQAHPEVTGGRERQGDVPRREPGPR</sequence>
<dbReference type="SMART" id="SM00530">
    <property type="entry name" value="HTH_XRE"/>
    <property type="match status" value="1"/>
</dbReference>
<organism evidence="3 4">
    <name type="scientific">Streptomyces fildesensis</name>
    <dbReference type="NCBI Taxonomy" id="375757"/>
    <lineage>
        <taxon>Bacteria</taxon>
        <taxon>Bacillati</taxon>
        <taxon>Actinomycetota</taxon>
        <taxon>Actinomycetes</taxon>
        <taxon>Kitasatosporales</taxon>
        <taxon>Streptomycetaceae</taxon>
        <taxon>Streptomyces</taxon>
    </lineage>
</organism>
<proteinExistence type="predicted"/>
<dbReference type="Gene3D" id="3.30.450.180">
    <property type="match status" value="1"/>
</dbReference>
<evidence type="ECO:0000313" key="4">
    <source>
        <dbReference type="Proteomes" id="UP001614394"/>
    </source>
</evidence>
<feature type="domain" description="HTH cro/C1-type" evidence="2">
    <location>
        <begin position="18"/>
        <end position="90"/>
    </location>
</feature>
<dbReference type="CDD" id="cd00093">
    <property type="entry name" value="HTH_XRE"/>
    <property type="match status" value="1"/>
</dbReference>
<dbReference type="Proteomes" id="UP001614394">
    <property type="component" value="Unassembled WGS sequence"/>
</dbReference>
<comment type="caution">
    <text evidence="3">The sequence shown here is derived from an EMBL/GenBank/DDBJ whole genome shotgun (WGS) entry which is preliminary data.</text>
</comment>
<dbReference type="Gene3D" id="1.10.260.40">
    <property type="entry name" value="lambda repressor-like DNA-binding domains"/>
    <property type="match status" value="1"/>
</dbReference>